<evidence type="ECO:0000313" key="2">
    <source>
        <dbReference type="Proteomes" id="UP000037151"/>
    </source>
</evidence>
<name>A0A0L0K1M9_9ACTN</name>
<comment type="caution">
    <text evidence="1">The sequence shown here is derived from an EMBL/GenBank/DDBJ whole genome shotgun (WGS) entry which is preliminary data.</text>
</comment>
<dbReference type="EMBL" id="JPPY01000140">
    <property type="protein sequence ID" value="KND31997.1"/>
    <property type="molecule type" value="Genomic_DNA"/>
</dbReference>
<organism evidence="1 2">
    <name type="scientific">Streptomyces acidiscabies</name>
    <dbReference type="NCBI Taxonomy" id="42234"/>
    <lineage>
        <taxon>Bacteria</taxon>
        <taxon>Bacillati</taxon>
        <taxon>Actinomycetota</taxon>
        <taxon>Actinomycetes</taxon>
        <taxon>Kitasatosporales</taxon>
        <taxon>Streptomycetaceae</taxon>
        <taxon>Streptomyces</taxon>
    </lineage>
</organism>
<dbReference type="AlphaFoldDB" id="A0A0L0K1M9"/>
<dbReference type="OrthoDB" id="4331723at2"/>
<proteinExistence type="predicted"/>
<dbReference type="PATRIC" id="fig|42234.21.peg.5106"/>
<sequence length="73" mass="7744">MPDTSPSPNDIPACVEELRQALALHNLQFPSLGLDIISYASRYSPPLNLLSLGNCPTTTALALAAILREAAPK</sequence>
<dbReference type="RefSeq" id="WP_050372570.1">
    <property type="nucleotide sequence ID" value="NZ_CP122560.1"/>
</dbReference>
<gene>
    <name evidence="1" type="ORF">IQ63_24675</name>
</gene>
<reference evidence="2" key="1">
    <citation type="submission" date="2014-07" db="EMBL/GenBank/DDBJ databases">
        <title>Genome sequencing of plant-pathogenic Streptomyces species.</title>
        <authorList>
            <person name="Harrison J."/>
            <person name="Sapp M."/>
            <person name="Thwaites R."/>
            <person name="Studholme D.J."/>
        </authorList>
    </citation>
    <scope>NUCLEOTIDE SEQUENCE [LARGE SCALE GENOMIC DNA]</scope>
    <source>
        <strain evidence="2">NCPPB 4445</strain>
    </source>
</reference>
<accession>A0A0L0K1M9</accession>
<dbReference type="Proteomes" id="UP000037151">
    <property type="component" value="Unassembled WGS sequence"/>
</dbReference>
<evidence type="ECO:0000313" key="1">
    <source>
        <dbReference type="EMBL" id="KND31997.1"/>
    </source>
</evidence>
<protein>
    <submittedName>
        <fullName evidence="1">Uncharacterized protein</fullName>
    </submittedName>
</protein>